<sequence length="174" mass="20307">MAELPTKERESELMQEQNDEAVLFGDSYVIQQRLAAYKLKIPFNPKLECIIQENHIAIALLRDASVHYGIAFEPSSIRLPSQPIRSNNTEEFYINVKLKDDIEIPIRCQIFHYQRLDKLTCTYPEKHVELDVKTLDDWQQDIPKEKLVELARDPSAYRYRALPKSVLLKSIHIA</sequence>
<gene>
    <name evidence="1" type="primary">NSUN4</name>
    <name evidence="1" type="ORF">Ciccas_000399</name>
</gene>
<dbReference type="Proteomes" id="UP001626550">
    <property type="component" value="Unassembled WGS sequence"/>
</dbReference>
<comment type="caution">
    <text evidence="1">The sequence shown here is derived from an EMBL/GenBank/DDBJ whole genome shotgun (WGS) entry which is preliminary data.</text>
</comment>
<dbReference type="GO" id="GO:0032259">
    <property type="term" value="P:methylation"/>
    <property type="evidence" value="ECO:0007669"/>
    <property type="project" value="UniProtKB-KW"/>
</dbReference>
<keyword evidence="1" id="KW-0808">Transferase</keyword>
<accession>A0ABD2QN45</accession>
<evidence type="ECO:0000313" key="2">
    <source>
        <dbReference type="Proteomes" id="UP001626550"/>
    </source>
</evidence>
<dbReference type="EMBL" id="JBJKFK010000021">
    <property type="protein sequence ID" value="KAL3320914.1"/>
    <property type="molecule type" value="Genomic_DNA"/>
</dbReference>
<keyword evidence="2" id="KW-1185">Reference proteome</keyword>
<dbReference type="AlphaFoldDB" id="A0ABD2QN45"/>
<protein>
    <submittedName>
        <fullName evidence="1">5-methylcytosine rRNA methyltransferase nsun4</fullName>
    </submittedName>
</protein>
<organism evidence="1 2">
    <name type="scientific">Cichlidogyrus casuarinus</name>
    <dbReference type="NCBI Taxonomy" id="1844966"/>
    <lineage>
        <taxon>Eukaryota</taxon>
        <taxon>Metazoa</taxon>
        <taxon>Spiralia</taxon>
        <taxon>Lophotrochozoa</taxon>
        <taxon>Platyhelminthes</taxon>
        <taxon>Monogenea</taxon>
        <taxon>Monopisthocotylea</taxon>
        <taxon>Dactylogyridea</taxon>
        <taxon>Ancyrocephalidae</taxon>
        <taxon>Cichlidogyrus</taxon>
    </lineage>
</organism>
<name>A0ABD2QN45_9PLAT</name>
<keyword evidence="1" id="KW-0489">Methyltransferase</keyword>
<dbReference type="GO" id="GO:0008168">
    <property type="term" value="F:methyltransferase activity"/>
    <property type="evidence" value="ECO:0007669"/>
    <property type="project" value="UniProtKB-KW"/>
</dbReference>
<proteinExistence type="predicted"/>
<reference evidence="1 2" key="1">
    <citation type="submission" date="2024-11" db="EMBL/GenBank/DDBJ databases">
        <title>Adaptive evolution of stress response genes in parasites aligns with host niche diversity.</title>
        <authorList>
            <person name="Hahn C."/>
            <person name="Resl P."/>
        </authorList>
    </citation>
    <scope>NUCLEOTIDE SEQUENCE [LARGE SCALE GENOMIC DNA]</scope>
    <source>
        <strain evidence="1">EGGRZ-B1_66</strain>
        <tissue evidence="1">Body</tissue>
    </source>
</reference>
<evidence type="ECO:0000313" key="1">
    <source>
        <dbReference type="EMBL" id="KAL3320914.1"/>
    </source>
</evidence>